<dbReference type="GO" id="GO:0016705">
    <property type="term" value="F:oxidoreductase activity, acting on paired donors, with incorporation or reduction of molecular oxygen"/>
    <property type="evidence" value="ECO:0007669"/>
    <property type="project" value="InterPro"/>
</dbReference>
<dbReference type="SUPFAM" id="SSF48264">
    <property type="entry name" value="Cytochrome P450"/>
    <property type="match status" value="1"/>
</dbReference>
<evidence type="ECO:0000256" key="4">
    <source>
        <dbReference type="ARBA" id="ARBA00023002"/>
    </source>
</evidence>
<evidence type="ECO:0000256" key="1">
    <source>
        <dbReference type="ARBA" id="ARBA00010617"/>
    </source>
</evidence>
<dbReference type="OrthoDB" id="5522954at2"/>
<name>A0A2A4FV90_9SPHN</name>
<dbReference type="Proteomes" id="UP000218934">
    <property type="component" value="Unassembled WGS sequence"/>
</dbReference>
<keyword evidence="10" id="KW-1185">Reference proteome</keyword>
<dbReference type="EMBL" id="NWUF01000010">
    <property type="protein sequence ID" value="PCE42084.1"/>
    <property type="molecule type" value="Genomic_DNA"/>
</dbReference>
<dbReference type="InterPro" id="IPR001128">
    <property type="entry name" value="Cyt_P450"/>
</dbReference>
<dbReference type="KEGG" id="rdi:CMV14_18570"/>
<accession>A0A2A4FV90</accession>
<dbReference type="CDD" id="cd11033">
    <property type="entry name" value="CYP142-like"/>
    <property type="match status" value="1"/>
</dbReference>
<keyword evidence="4 8" id="KW-0560">Oxidoreductase</keyword>
<dbReference type="FunFam" id="1.10.630.10:FF:000018">
    <property type="entry name" value="Cytochrome P450 monooxygenase"/>
    <property type="match status" value="1"/>
</dbReference>
<dbReference type="PRINTS" id="PR00385">
    <property type="entry name" value="P450"/>
</dbReference>
<dbReference type="InterPro" id="IPR036396">
    <property type="entry name" value="Cyt_P450_sf"/>
</dbReference>
<dbReference type="PROSITE" id="PS00086">
    <property type="entry name" value="CYTOCHROME_P450"/>
    <property type="match status" value="1"/>
</dbReference>
<comment type="function">
    <text evidence="7">Cytochromes P450 are a group of heme-thiolate monooxygenases. They oxidize a variety of structurally unrelated compounds, including steroids, fatty acids, and xenobiotics.</text>
</comment>
<keyword evidence="5 8" id="KW-0408">Iron</keyword>
<evidence type="ECO:0000313" key="10">
    <source>
        <dbReference type="Proteomes" id="UP000218934"/>
    </source>
</evidence>
<dbReference type="GO" id="GO:0004497">
    <property type="term" value="F:monooxygenase activity"/>
    <property type="evidence" value="ECO:0007669"/>
    <property type="project" value="UniProtKB-KW"/>
</dbReference>
<evidence type="ECO:0000256" key="6">
    <source>
        <dbReference type="ARBA" id="ARBA00023033"/>
    </source>
</evidence>
<dbReference type="GO" id="GO:0020037">
    <property type="term" value="F:heme binding"/>
    <property type="evidence" value="ECO:0007669"/>
    <property type="project" value="InterPro"/>
</dbReference>
<proteinExistence type="inferred from homology"/>
<evidence type="ECO:0000313" key="9">
    <source>
        <dbReference type="EMBL" id="PCE42084.1"/>
    </source>
</evidence>
<dbReference type="PANTHER" id="PTHR46696:SF1">
    <property type="entry name" value="CYTOCHROME P450 YJIB-RELATED"/>
    <property type="match status" value="1"/>
</dbReference>
<dbReference type="RefSeq" id="WP_066962497.1">
    <property type="nucleotide sequence ID" value="NZ_CP023449.1"/>
</dbReference>
<comment type="similarity">
    <text evidence="1 8">Belongs to the cytochrome P450 family.</text>
</comment>
<dbReference type="Gene3D" id="1.10.630.10">
    <property type="entry name" value="Cytochrome P450"/>
    <property type="match status" value="1"/>
</dbReference>
<dbReference type="AlphaFoldDB" id="A0A2A4FV90"/>
<keyword evidence="2 8" id="KW-0349">Heme</keyword>
<dbReference type="PANTHER" id="PTHR46696">
    <property type="entry name" value="P450, PUTATIVE (EUROFUNG)-RELATED"/>
    <property type="match status" value="1"/>
</dbReference>
<keyword evidence="6 8" id="KW-0503">Monooxygenase</keyword>
<evidence type="ECO:0000256" key="3">
    <source>
        <dbReference type="ARBA" id="ARBA00022723"/>
    </source>
</evidence>
<dbReference type="PRINTS" id="PR00359">
    <property type="entry name" value="BP450"/>
</dbReference>
<dbReference type="GO" id="GO:0005506">
    <property type="term" value="F:iron ion binding"/>
    <property type="evidence" value="ECO:0007669"/>
    <property type="project" value="InterPro"/>
</dbReference>
<evidence type="ECO:0000256" key="2">
    <source>
        <dbReference type="ARBA" id="ARBA00022617"/>
    </source>
</evidence>
<protein>
    <submittedName>
        <fullName evidence="9">Cytochrome P450</fullName>
    </submittedName>
</protein>
<evidence type="ECO:0000256" key="8">
    <source>
        <dbReference type="RuleBase" id="RU000461"/>
    </source>
</evidence>
<gene>
    <name evidence="9" type="ORF">COO09_12275</name>
</gene>
<sequence>MNAQAAAEAARVPLADIDVSDPELHRRDVVTEYLRRLRKEAPVHYCANSAFGSYWSVTRFHDIMQVDMNHRQFSSDGTVVIDDQFFSGGHIENEKKRSSFIVLDPPHHTSRRSAVAPGLAPANLLKLEAGIRQRTQELLDSLPVEETFDWVDNVAIELTMRMLAILFDHPFEKRREMLHWSNVVIGFPGDGVVESWEHRNRVMTEIHEYFDRVFKERRANPVGHDLITMLAKSEVMSDLSPAEFLGTMTLLMTGGNETTRNSMSGSVLAMEQFPGELEKLKANPALVPSMVSEVIRWQNPVSYMRRTTTEDVELQGTTIPKGERVVIWYLSGNRDEEVFERPDDFIIDRPNPRQHLSFGFGIHRCLGNRLAEMQLRILWEEILPRFDRIEMVGEPTRIHSNMFRGFHTMPVRLHRKTNA</sequence>
<evidence type="ECO:0000256" key="5">
    <source>
        <dbReference type="ARBA" id="ARBA00023004"/>
    </source>
</evidence>
<organism evidence="9 10">
    <name type="scientific">Rhizorhabdus dicambivorans</name>
    <dbReference type="NCBI Taxonomy" id="1850238"/>
    <lineage>
        <taxon>Bacteria</taxon>
        <taxon>Pseudomonadati</taxon>
        <taxon>Pseudomonadota</taxon>
        <taxon>Alphaproteobacteria</taxon>
        <taxon>Sphingomonadales</taxon>
        <taxon>Sphingomonadaceae</taxon>
        <taxon>Rhizorhabdus</taxon>
    </lineage>
</organism>
<dbReference type="InterPro" id="IPR002397">
    <property type="entry name" value="Cyt_P450_B"/>
</dbReference>
<dbReference type="InterPro" id="IPR017972">
    <property type="entry name" value="Cyt_P450_CS"/>
</dbReference>
<reference evidence="9 10" key="1">
    <citation type="submission" date="2017-09" db="EMBL/GenBank/DDBJ databases">
        <title>The Catabolism of 3,6-Dichlorosalicylic acid is Initiated by the Cytochrome P450 Monooxygenase DsmABC in Rhizorhabdus dicambivorans Ndbn-20.</title>
        <authorList>
            <person name="Na L."/>
        </authorList>
    </citation>
    <scope>NUCLEOTIDE SEQUENCE [LARGE SCALE GENOMIC DNA]</scope>
    <source>
        <strain evidence="9 10">Ndbn-20m</strain>
    </source>
</reference>
<keyword evidence="3 8" id="KW-0479">Metal-binding</keyword>
<evidence type="ECO:0000256" key="7">
    <source>
        <dbReference type="ARBA" id="ARBA00043906"/>
    </source>
</evidence>
<comment type="caution">
    <text evidence="9">The sequence shown here is derived from an EMBL/GenBank/DDBJ whole genome shotgun (WGS) entry which is preliminary data.</text>
</comment>
<dbReference type="Pfam" id="PF00067">
    <property type="entry name" value="p450"/>
    <property type="match status" value="1"/>
</dbReference>